<dbReference type="Proteomes" id="UP000824881">
    <property type="component" value="Unassembled WGS sequence"/>
</dbReference>
<evidence type="ECO:0000313" key="2">
    <source>
        <dbReference type="Proteomes" id="UP000824881"/>
    </source>
</evidence>
<dbReference type="EMBL" id="WQMT02000004">
    <property type="protein sequence ID" value="KAG9224178.1"/>
    <property type="molecule type" value="Genomic_DNA"/>
</dbReference>
<proteinExistence type="predicted"/>
<protein>
    <submittedName>
        <fullName evidence="1">Uncharacterized protein</fullName>
    </submittedName>
</protein>
<keyword evidence="2" id="KW-1185">Reference proteome</keyword>
<evidence type="ECO:0000313" key="1">
    <source>
        <dbReference type="EMBL" id="KAG9224178.1"/>
    </source>
</evidence>
<accession>A0ACB7J2V8</accession>
<organism evidence="1 2">
    <name type="scientific">Pleurotus cornucopiae</name>
    <name type="common">Cornucopia mushroom</name>
    <dbReference type="NCBI Taxonomy" id="5321"/>
    <lineage>
        <taxon>Eukaryota</taxon>
        <taxon>Fungi</taxon>
        <taxon>Dikarya</taxon>
        <taxon>Basidiomycota</taxon>
        <taxon>Agaricomycotina</taxon>
        <taxon>Agaricomycetes</taxon>
        <taxon>Agaricomycetidae</taxon>
        <taxon>Agaricales</taxon>
        <taxon>Pleurotineae</taxon>
        <taxon>Pleurotaceae</taxon>
        <taxon>Pleurotus</taxon>
    </lineage>
</organism>
<gene>
    <name evidence="1" type="ORF">CCMSSC00406_0006846</name>
</gene>
<reference evidence="1 2" key="1">
    <citation type="journal article" date="2021" name="Appl. Environ. Microbiol.">
        <title>Genetic linkage and physical mapping for an oyster mushroom Pleurotus cornucopiae and QTL analysis for the trait cap color.</title>
        <authorList>
            <person name="Zhang Y."/>
            <person name="Gao W."/>
            <person name="Sonnenberg A."/>
            <person name="Chen Q."/>
            <person name="Zhang J."/>
            <person name="Huang C."/>
        </authorList>
    </citation>
    <scope>NUCLEOTIDE SEQUENCE [LARGE SCALE GENOMIC DNA]</scope>
    <source>
        <strain evidence="1">CCMSSC00406</strain>
    </source>
</reference>
<name>A0ACB7J2V8_PLECO</name>
<comment type="caution">
    <text evidence="1">The sequence shown here is derived from an EMBL/GenBank/DDBJ whole genome shotgun (WGS) entry which is preliminary data.</text>
</comment>
<sequence>MALRSLALTLAAAYISQPLSLVMSMKIYPSEDIAALKPYTYYASAGYCKPEDTLTWKCGENCEANAQFQPFASGGDGNATQYWYAGYDPKIDSVIVGHQGVDINLEHVIMTVMDIDIVDPDPVMFPGMIKKGVAMHAGFMRAHASSAADVMAAVKQATEKHNTKNVTFVGHSLGAALGSLDAVQLSLQDPSLNIRVIGYGMPRVGNTAFADYIDEKIKVTRINNKLDPIPIVPPTEYGYYHPSGEIHILETGDWVVCAGQESNDGTCSAGAVEHMFAGAITDHSGPYDGVVFGCGPSTLADILSPADSNSTHQGEINTSTPEAPKLVEQDPAGSSHIFSTKDSEL</sequence>